<sequence>MDTQVCSADTELSNKNLNLKRPAPSTTNSVDSASSQNVLVQMPPETTEENVRTSEDKDGFVLPKRWSRRRTKKPKLDDDQISSKVVGLLEPAKITLQQISSEEYISFKVLEEFIHKSWNQPDAFETARAMSIVNIENLVETIEYTHTLVTKPNAKARLTRLKNKLLNPGSQMTETDDTDSSQGQE</sequence>
<evidence type="ECO:0000313" key="2">
    <source>
        <dbReference type="Proteomes" id="UP001239111"/>
    </source>
</evidence>
<accession>A0ACC2PHR9</accession>
<protein>
    <submittedName>
        <fullName evidence="1">Uncharacterized protein</fullName>
    </submittedName>
</protein>
<name>A0ACC2PHR9_9HYME</name>
<reference evidence="1" key="1">
    <citation type="submission" date="2023-04" db="EMBL/GenBank/DDBJ databases">
        <title>A chromosome-level genome assembly of the parasitoid wasp Eretmocerus hayati.</title>
        <authorList>
            <person name="Zhong Y."/>
            <person name="Liu S."/>
            <person name="Liu Y."/>
        </authorList>
    </citation>
    <scope>NUCLEOTIDE SEQUENCE</scope>
    <source>
        <strain evidence="1">ZJU_SS_LIU_2023</strain>
    </source>
</reference>
<keyword evidence="2" id="KW-1185">Reference proteome</keyword>
<dbReference type="EMBL" id="CM056741">
    <property type="protein sequence ID" value="KAJ8682844.1"/>
    <property type="molecule type" value="Genomic_DNA"/>
</dbReference>
<comment type="caution">
    <text evidence="1">The sequence shown here is derived from an EMBL/GenBank/DDBJ whole genome shotgun (WGS) entry which is preliminary data.</text>
</comment>
<dbReference type="Proteomes" id="UP001239111">
    <property type="component" value="Chromosome 1"/>
</dbReference>
<organism evidence="1 2">
    <name type="scientific">Eretmocerus hayati</name>
    <dbReference type="NCBI Taxonomy" id="131215"/>
    <lineage>
        <taxon>Eukaryota</taxon>
        <taxon>Metazoa</taxon>
        <taxon>Ecdysozoa</taxon>
        <taxon>Arthropoda</taxon>
        <taxon>Hexapoda</taxon>
        <taxon>Insecta</taxon>
        <taxon>Pterygota</taxon>
        <taxon>Neoptera</taxon>
        <taxon>Endopterygota</taxon>
        <taxon>Hymenoptera</taxon>
        <taxon>Apocrita</taxon>
        <taxon>Proctotrupomorpha</taxon>
        <taxon>Chalcidoidea</taxon>
        <taxon>Aphelinidae</taxon>
        <taxon>Aphelininae</taxon>
        <taxon>Eretmocerus</taxon>
    </lineage>
</organism>
<gene>
    <name evidence="1" type="ORF">QAD02_018636</name>
</gene>
<evidence type="ECO:0000313" key="1">
    <source>
        <dbReference type="EMBL" id="KAJ8682844.1"/>
    </source>
</evidence>
<proteinExistence type="predicted"/>